<feature type="binding site" evidence="2">
    <location>
        <begin position="8"/>
        <end position="13"/>
    </location>
    <ligand>
        <name>substrate</name>
    </ligand>
</feature>
<dbReference type="AlphaFoldDB" id="A0A1I4MSL5"/>
<organism evidence="3 4">
    <name type="scientific">Pelosinus propionicus DSM 13327</name>
    <dbReference type="NCBI Taxonomy" id="1123291"/>
    <lineage>
        <taxon>Bacteria</taxon>
        <taxon>Bacillati</taxon>
        <taxon>Bacillota</taxon>
        <taxon>Negativicutes</taxon>
        <taxon>Selenomonadales</taxon>
        <taxon>Sporomusaceae</taxon>
        <taxon>Pelosinus</taxon>
    </lineage>
</organism>
<keyword evidence="1" id="KW-0456">Lyase</keyword>
<dbReference type="GO" id="GO:0003839">
    <property type="term" value="F:gamma-glutamylcyclotransferase activity"/>
    <property type="evidence" value="ECO:0007669"/>
    <property type="project" value="InterPro"/>
</dbReference>
<name>A0A1I4MSL5_9FIRM</name>
<dbReference type="InterPro" id="IPR017939">
    <property type="entry name" value="G-Glutamylcylcotransferase"/>
</dbReference>
<dbReference type="EMBL" id="FOTS01000037">
    <property type="protein sequence ID" value="SFM06301.1"/>
    <property type="molecule type" value="Genomic_DNA"/>
</dbReference>
<protein>
    <submittedName>
        <fullName evidence="3">AIG2-like family protein</fullName>
    </submittedName>
</protein>
<accession>A0A1I4MSL5</accession>
<dbReference type="Proteomes" id="UP000199520">
    <property type="component" value="Unassembled WGS sequence"/>
</dbReference>
<gene>
    <name evidence="3" type="ORF">SAMN04490355_103725</name>
</gene>
<evidence type="ECO:0000256" key="1">
    <source>
        <dbReference type="ARBA" id="ARBA00023239"/>
    </source>
</evidence>
<evidence type="ECO:0000313" key="4">
    <source>
        <dbReference type="Proteomes" id="UP000199520"/>
    </source>
</evidence>
<proteinExistence type="predicted"/>
<dbReference type="InterPro" id="IPR013024">
    <property type="entry name" value="GGCT-like"/>
</dbReference>
<evidence type="ECO:0000313" key="3">
    <source>
        <dbReference type="EMBL" id="SFM06301.1"/>
    </source>
</evidence>
<keyword evidence="4" id="KW-1185">Reference proteome</keyword>
<dbReference type="PANTHER" id="PTHR12935:SF0">
    <property type="entry name" value="GAMMA-GLUTAMYLCYCLOTRANSFERASE"/>
    <property type="match status" value="1"/>
</dbReference>
<reference evidence="4" key="1">
    <citation type="submission" date="2016-10" db="EMBL/GenBank/DDBJ databases">
        <authorList>
            <person name="Varghese N."/>
            <person name="Submissions S."/>
        </authorList>
    </citation>
    <scope>NUCLEOTIDE SEQUENCE [LARGE SCALE GENOMIC DNA]</scope>
    <source>
        <strain evidence="4">DSM 13327</strain>
    </source>
</reference>
<dbReference type="OrthoDB" id="158990at2"/>
<feature type="binding site" evidence="2">
    <location>
        <position position="128"/>
    </location>
    <ligand>
        <name>substrate</name>
    </ligand>
</feature>
<evidence type="ECO:0000256" key="2">
    <source>
        <dbReference type="PIRSR" id="PIRSR617939-2"/>
    </source>
</evidence>
<dbReference type="PANTHER" id="PTHR12935">
    <property type="entry name" value="GAMMA-GLUTAMYLCYCLOTRANSFERASE"/>
    <property type="match status" value="1"/>
</dbReference>
<dbReference type="InterPro" id="IPR036568">
    <property type="entry name" value="GGCT-like_sf"/>
</dbReference>
<dbReference type="CDD" id="cd06661">
    <property type="entry name" value="GGCT_like"/>
    <property type="match status" value="1"/>
</dbReference>
<sequence>MKNIAHHYFAYGSNMNLAQMQQRCLNPKVLGIARLPNYRAEFYGYSAIWDGGQETVVTDFDSEVWGVLYELQFSDCEQLDFYVDARFDGTGQYFHYPLDVIDSEQRAIDAVIYKKDKGGEKTSPSAEYLKFIIEGAKEQGLPEGYITLLQNRINRPAAYAVPLVRKSKFSYMNLTCGDCGE</sequence>
<dbReference type="SUPFAM" id="SSF110857">
    <property type="entry name" value="Gamma-glutamyl cyclotransferase-like"/>
    <property type="match status" value="1"/>
</dbReference>
<dbReference type="Gene3D" id="3.10.490.10">
    <property type="entry name" value="Gamma-glutamyl cyclotransferase-like"/>
    <property type="match status" value="1"/>
</dbReference>
<dbReference type="STRING" id="1123291.SAMN04490355_103725"/>
<dbReference type="Pfam" id="PF13772">
    <property type="entry name" value="AIG2_2"/>
    <property type="match status" value="1"/>
</dbReference>
<dbReference type="RefSeq" id="WP_090940304.1">
    <property type="nucleotide sequence ID" value="NZ_FOTS01000037.1"/>
</dbReference>